<feature type="transmembrane region" description="Helical" evidence="5">
    <location>
        <begin position="416"/>
        <end position="436"/>
    </location>
</feature>
<feature type="transmembrane region" description="Helical" evidence="5">
    <location>
        <begin position="118"/>
        <end position="136"/>
    </location>
</feature>
<gene>
    <name evidence="7" type="ORF">CDL15_Pgr019472</name>
    <name evidence="8" type="ORF">CRG98_016783</name>
</gene>
<accession>A0A218VT74</accession>
<reference evidence="7" key="2">
    <citation type="submission" date="2017-06" db="EMBL/GenBank/DDBJ databases">
        <title>The pomegranate genome and the genomics of punicalagin biosynthesis.</title>
        <authorList>
            <person name="Xu C."/>
        </authorList>
    </citation>
    <scope>NUCLEOTIDE SEQUENCE [LARGE SCALE GENOMIC DNA]</scope>
    <source>
        <tissue evidence="7">Fresh leaf</tissue>
    </source>
</reference>
<evidence type="ECO:0000259" key="6">
    <source>
        <dbReference type="PROSITE" id="PS50850"/>
    </source>
</evidence>
<dbReference type="GO" id="GO:0016020">
    <property type="term" value="C:membrane"/>
    <property type="evidence" value="ECO:0007669"/>
    <property type="project" value="UniProtKB-SubCell"/>
</dbReference>
<feature type="transmembrane region" description="Helical" evidence="5">
    <location>
        <begin position="323"/>
        <end position="343"/>
    </location>
</feature>
<dbReference type="Proteomes" id="UP000233551">
    <property type="component" value="Unassembled WGS sequence"/>
</dbReference>
<dbReference type="OrthoDB" id="5296287at2759"/>
<protein>
    <recommendedName>
        <fullName evidence="6">Major facilitator superfamily (MFS) profile domain-containing protein</fullName>
    </recommendedName>
</protein>
<feature type="transmembrane region" description="Helical" evidence="5">
    <location>
        <begin position="236"/>
        <end position="255"/>
    </location>
</feature>
<dbReference type="InterPro" id="IPR020846">
    <property type="entry name" value="MFS_dom"/>
</dbReference>
<feature type="domain" description="Major facilitator superfamily (MFS) profile" evidence="6">
    <location>
        <begin position="42"/>
        <end position="498"/>
    </location>
</feature>
<evidence type="ECO:0000313" key="9">
    <source>
        <dbReference type="Proteomes" id="UP000197138"/>
    </source>
</evidence>
<dbReference type="Proteomes" id="UP000197138">
    <property type="component" value="Unassembled WGS sequence"/>
</dbReference>
<sequence length="527" mass="57227">MADETLFLSNHQPSTPDKKPLLTMDSMIEQCIGKFGWAQLDQAVLVSLSWLFDAQQTFISVFTDSDPAWHCTDPIKCVSGTSDLCGLPDGSWAWDEVAGHSSVVSEWGLQCATPIVRGLPASSFFVGCLIGGLILARLADSSLGRRNLLLLSCLSMGVSSLVTAFSNSIWVYAALRFVCGFWRAAIGTCALVLATELVGKRWRGPVGMLGLLGSTVGFLSLPAIAYVNRGRSWRRLYLWTSIPALLYCSLVYFLVRESPRWLLVRGRKEEAIQTLKSIAPPEQRPRLTSSFFSTVASLDDYDPLTEAVDHFSAVKLLFMRRWALLRLSIVSVVGFGIGMVYYGMPLGLANLSFNLYLGVAFNAFSEVPSTLAAMLLITKLNRRHILLVLTAVSTVFSLACTLKGEPWERFQMGFELVSFGTGCSALCVLLIYTLELFPTCVRNSAVSLVRQALVLGGTFSPVLVAAGRATGGTLSYGVFGAVIGCCGLFTACLPNTQGGTLCDTMEEEELKMRERSSGQISAPLTLA</sequence>
<evidence type="ECO:0000256" key="4">
    <source>
        <dbReference type="ARBA" id="ARBA00023136"/>
    </source>
</evidence>
<keyword evidence="10" id="KW-1185">Reference proteome</keyword>
<dbReference type="EMBL" id="MTKT01005965">
    <property type="protein sequence ID" value="OWM63523.1"/>
    <property type="molecule type" value="Genomic_DNA"/>
</dbReference>
<dbReference type="STRING" id="22663.A0A218VT74"/>
<proteinExistence type="predicted"/>
<dbReference type="SUPFAM" id="SSF103473">
    <property type="entry name" value="MFS general substrate transporter"/>
    <property type="match status" value="1"/>
</dbReference>
<dbReference type="GeneID" id="116215973"/>
<dbReference type="Pfam" id="PF00083">
    <property type="entry name" value="Sugar_tr"/>
    <property type="match status" value="1"/>
</dbReference>
<comment type="caution">
    <text evidence="7">The sequence shown here is derived from an EMBL/GenBank/DDBJ whole genome shotgun (WGS) entry which is preliminary data.</text>
</comment>
<comment type="subcellular location">
    <subcellularLocation>
        <location evidence="1">Membrane</location>
        <topology evidence="1">Multi-pass membrane protein</topology>
    </subcellularLocation>
</comment>
<dbReference type="Gene3D" id="1.20.1250.20">
    <property type="entry name" value="MFS general substrate transporter like domains"/>
    <property type="match status" value="1"/>
</dbReference>
<dbReference type="GO" id="GO:0022857">
    <property type="term" value="F:transmembrane transporter activity"/>
    <property type="evidence" value="ECO:0007669"/>
    <property type="project" value="InterPro"/>
</dbReference>
<feature type="transmembrane region" description="Helical" evidence="5">
    <location>
        <begin position="384"/>
        <end position="404"/>
    </location>
</feature>
<keyword evidence="2 5" id="KW-0812">Transmembrane</keyword>
<dbReference type="InterPro" id="IPR005828">
    <property type="entry name" value="MFS_sugar_transport-like"/>
</dbReference>
<evidence type="ECO:0000256" key="2">
    <source>
        <dbReference type="ARBA" id="ARBA00022692"/>
    </source>
</evidence>
<dbReference type="AlphaFoldDB" id="A0A218VT74"/>
<keyword evidence="3 5" id="KW-1133">Transmembrane helix</keyword>
<dbReference type="InterPro" id="IPR036259">
    <property type="entry name" value="MFS_trans_sf"/>
</dbReference>
<evidence type="ECO:0000256" key="5">
    <source>
        <dbReference type="SAM" id="Phobius"/>
    </source>
</evidence>
<evidence type="ECO:0000313" key="7">
    <source>
        <dbReference type="EMBL" id="OWM63523.1"/>
    </source>
</evidence>
<dbReference type="PROSITE" id="PS50850">
    <property type="entry name" value="MFS"/>
    <property type="match status" value="1"/>
</dbReference>
<feature type="transmembrane region" description="Helical" evidence="5">
    <location>
        <begin position="206"/>
        <end position="224"/>
    </location>
</feature>
<evidence type="ECO:0000256" key="1">
    <source>
        <dbReference type="ARBA" id="ARBA00004141"/>
    </source>
</evidence>
<feature type="transmembrane region" description="Helical" evidence="5">
    <location>
        <begin position="355"/>
        <end position="377"/>
    </location>
</feature>
<reference evidence="8 10" key="3">
    <citation type="submission" date="2017-11" db="EMBL/GenBank/DDBJ databases">
        <title>De-novo sequencing of pomegranate (Punica granatum L.) genome.</title>
        <authorList>
            <person name="Akparov Z."/>
            <person name="Amiraslanov A."/>
            <person name="Hajiyeva S."/>
            <person name="Abbasov M."/>
            <person name="Kaur K."/>
            <person name="Hamwieh A."/>
            <person name="Solovyev V."/>
            <person name="Salamov A."/>
            <person name="Braich B."/>
            <person name="Kosarev P."/>
            <person name="Mahmoud A."/>
            <person name="Hajiyev E."/>
            <person name="Babayeva S."/>
            <person name="Izzatullayeva V."/>
            <person name="Mammadov A."/>
            <person name="Mammadov A."/>
            <person name="Sharifova S."/>
            <person name="Ojaghi J."/>
            <person name="Eynullazada K."/>
            <person name="Bayramov B."/>
            <person name="Abdulazimova A."/>
            <person name="Shahmuradov I."/>
        </authorList>
    </citation>
    <scope>NUCLEOTIDE SEQUENCE [LARGE SCALE GENOMIC DNA]</scope>
    <source>
        <strain evidence="8">AG2017</strain>
        <strain evidence="10">cv. AG2017</strain>
        <tissue evidence="8">Leaf</tissue>
    </source>
</reference>
<evidence type="ECO:0000313" key="10">
    <source>
        <dbReference type="Proteomes" id="UP000233551"/>
    </source>
</evidence>
<organism evidence="7 9">
    <name type="scientific">Punica granatum</name>
    <name type="common">Pomegranate</name>
    <dbReference type="NCBI Taxonomy" id="22663"/>
    <lineage>
        <taxon>Eukaryota</taxon>
        <taxon>Viridiplantae</taxon>
        <taxon>Streptophyta</taxon>
        <taxon>Embryophyta</taxon>
        <taxon>Tracheophyta</taxon>
        <taxon>Spermatophyta</taxon>
        <taxon>Magnoliopsida</taxon>
        <taxon>eudicotyledons</taxon>
        <taxon>Gunneridae</taxon>
        <taxon>Pentapetalae</taxon>
        <taxon>rosids</taxon>
        <taxon>malvids</taxon>
        <taxon>Myrtales</taxon>
        <taxon>Lythraceae</taxon>
        <taxon>Punica</taxon>
    </lineage>
</organism>
<feature type="transmembrane region" description="Helical" evidence="5">
    <location>
        <begin position="148"/>
        <end position="175"/>
    </location>
</feature>
<feature type="transmembrane region" description="Helical" evidence="5">
    <location>
        <begin position="181"/>
        <end position="199"/>
    </location>
</feature>
<feature type="transmembrane region" description="Helical" evidence="5">
    <location>
        <begin position="448"/>
        <end position="467"/>
    </location>
</feature>
<dbReference type="EMBL" id="PGOL01000925">
    <property type="protein sequence ID" value="PKI62832.1"/>
    <property type="molecule type" value="Genomic_DNA"/>
</dbReference>
<keyword evidence="4 5" id="KW-0472">Membrane</keyword>
<evidence type="ECO:0000313" key="8">
    <source>
        <dbReference type="EMBL" id="PKI62832.1"/>
    </source>
</evidence>
<reference evidence="9" key="1">
    <citation type="journal article" date="2017" name="Plant J.">
        <title>The pomegranate (Punica granatum L.) genome and the genomics of punicalagin biosynthesis.</title>
        <authorList>
            <person name="Qin G."/>
            <person name="Xu C."/>
            <person name="Ming R."/>
            <person name="Tang H."/>
            <person name="Guyot R."/>
            <person name="Kramer E.M."/>
            <person name="Hu Y."/>
            <person name="Yi X."/>
            <person name="Qi Y."/>
            <person name="Xu X."/>
            <person name="Gao Z."/>
            <person name="Pan H."/>
            <person name="Jian J."/>
            <person name="Tian Y."/>
            <person name="Yue Z."/>
            <person name="Xu Y."/>
        </authorList>
    </citation>
    <scope>NUCLEOTIDE SEQUENCE [LARGE SCALE GENOMIC DNA]</scope>
    <source>
        <strain evidence="9">cv. Dabenzi</strain>
    </source>
</reference>
<dbReference type="PANTHER" id="PTHR24064">
    <property type="entry name" value="SOLUTE CARRIER FAMILY 22 MEMBER"/>
    <property type="match status" value="1"/>
</dbReference>
<name>A0A218VT74_PUNGR</name>
<evidence type="ECO:0000256" key="3">
    <source>
        <dbReference type="ARBA" id="ARBA00022989"/>
    </source>
</evidence>
<feature type="transmembrane region" description="Helical" evidence="5">
    <location>
        <begin position="473"/>
        <end position="493"/>
    </location>
</feature>